<organism evidence="1 2">
    <name type="scientific">Russula earlei</name>
    <dbReference type="NCBI Taxonomy" id="71964"/>
    <lineage>
        <taxon>Eukaryota</taxon>
        <taxon>Fungi</taxon>
        <taxon>Dikarya</taxon>
        <taxon>Basidiomycota</taxon>
        <taxon>Agaricomycotina</taxon>
        <taxon>Agaricomycetes</taxon>
        <taxon>Russulales</taxon>
        <taxon>Russulaceae</taxon>
        <taxon>Russula</taxon>
    </lineage>
</organism>
<sequence length="159" mass="17739">MSSVLRCACVCGQWQGLGDAIEVLMSHARWLVVCGWWTAWNERAVARDERELRCQSHVMSCRVFAHDFEASHNLPYTALYTMAWKSKATRSRIQNLSKVSRKATVEEVDDNDEPPTLTCHAQVPVTESDLELIDIITQQGNGMKGGQELAGSGMKEGRG</sequence>
<gene>
    <name evidence="1" type="ORF">F5148DRAFT_1146678</name>
</gene>
<evidence type="ECO:0000313" key="2">
    <source>
        <dbReference type="Proteomes" id="UP001207468"/>
    </source>
</evidence>
<protein>
    <submittedName>
        <fullName evidence="1">Uncharacterized protein</fullName>
    </submittedName>
</protein>
<dbReference type="EMBL" id="JAGFNK010000019">
    <property type="protein sequence ID" value="KAI9511649.1"/>
    <property type="molecule type" value="Genomic_DNA"/>
</dbReference>
<dbReference type="Proteomes" id="UP001207468">
    <property type="component" value="Unassembled WGS sequence"/>
</dbReference>
<comment type="caution">
    <text evidence="1">The sequence shown here is derived from an EMBL/GenBank/DDBJ whole genome shotgun (WGS) entry which is preliminary data.</text>
</comment>
<name>A0ACC0UKR3_9AGAM</name>
<keyword evidence="2" id="KW-1185">Reference proteome</keyword>
<proteinExistence type="predicted"/>
<evidence type="ECO:0000313" key="1">
    <source>
        <dbReference type="EMBL" id="KAI9511649.1"/>
    </source>
</evidence>
<reference evidence="1" key="1">
    <citation type="submission" date="2021-03" db="EMBL/GenBank/DDBJ databases">
        <title>Evolutionary priming and transition to the ectomycorrhizal habit in an iconic lineage of mushroom-forming fungi: is preadaptation a requirement?</title>
        <authorList>
            <consortium name="DOE Joint Genome Institute"/>
            <person name="Looney B.P."/>
            <person name="Miyauchi S."/>
            <person name="Morin E."/>
            <person name="Drula E."/>
            <person name="Courty P.E."/>
            <person name="Chicoki N."/>
            <person name="Fauchery L."/>
            <person name="Kohler A."/>
            <person name="Kuo A."/>
            <person name="LaButti K."/>
            <person name="Pangilinan J."/>
            <person name="Lipzen A."/>
            <person name="Riley R."/>
            <person name="Andreopoulos W."/>
            <person name="He G."/>
            <person name="Johnson J."/>
            <person name="Barry K.W."/>
            <person name="Grigoriev I.V."/>
            <person name="Nagy L."/>
            <person name="Hibbett D."/>
            <person name="Henrissat B."/>
            <person name="Matheny P.B."/>
            <person name="Labbe J."/>
            <person name="Martin A.F."/>
        </authorList>
    </citation>
    <scope>NUCLEOTIDE SEQUENCE</scope>
    <source>
        <strain evidence="1">BPL698</strain>
    </source>
</reference>
<accession>A0ACC0UKR3</accession>